<comment type="caution">
    <text evidence="5">The sequence shown here is derived from an EMBL/GenBank/DDBJ whole genome shotgun (WGS) entry which is preliminary data.</text>
</comment>
<accession>A0A7C9ISK6</accession>
<evidence type="ECO:0000256" key="1">
    <source>
        <dbReference type="ARBA" id="ARBA00022448"/>
    </source>
</evidence>
<dbReference type="PANTHER" id="PTHR43023">
    <property type="entry name" value="PROTEIN TRIGALACTOSYLDIACYLGLYCEROL 3, CHLOROPLASTIC"/>
    <property type="match status" value="1"/>
</dbReference>
<evidence type="ECO:0000256" key="2">
    <source>
        <dbReference type="ARBA" id="ARBA00022741"/>
    </source>
</evidence>
<sequence length="263" mass="28314">MTAVPDNATPPAPDAAAAAIRVEGLTMAYGDFVIMRDLNFTVRLGDIFIIMGGSGCGKSTLLRMLVGLKAPAAGKVFYREGSLWDAPPDARHAILRRTGILYQSGALFSSMTLAENISLPLSQYTALTRGEIRDIVSLKLALVGLAGFEDFYPSEISGGMCKRAGLARAMALDPDILFFDEPSAGLDPVSAHNLDELILELRESLKATFVVVTHELASIFAIGNNSVYLDVETRTMTASGDPKEMLANATDPKLRRFLTRGQE</sequence>
<dbReference type="GO" id="GO:0016887">
    <property type="term" value="F:ATP hydrolysis activity"/>
    <property type="evidence" value="ECO:0007669"/>
    <property type="project" value="InterPro"/>
</dbReference>
<dbReference type="InterPro" id="IPR003439">
    <property type="entry name" value="ABC_transporter-like_ATP-bd"/>
</dbReference>
<dbReference type="InterPro" id="IPR017871">
    <property type="entry name" value="ABC_transporter-like_CS"/>
</dbReference>
<dbReference type="EMBL" id="WVUD01000013">
    <property type="protein sequence ID" value="MYL83327.1"/>
    <property type="molecule type" value="Genomic_DNA"/>
</dbReference>
<dbReference type="Pfam" id="PF00005">
    <property type="entry name" value="ABC_tran"/>
    <property type="match status" value="1"/>
</dbReference>
<dbReference type="GO" id="GO:0005524">
    <property type="term" value="F:ATP binding"/>
    <property type="evidence" value="ECO:0007669"/>
    <property type="project" value="UniProtKB-KW"/>
</dbReference>
<dbReference type="PANTHER" id="PTHR43023:SF3">
    <property type="entry name" value="PROTEIN TRIGALACTOSYLDIACYLGLYCEROL 3, CHLOROPLASTIC"/>
    <property type="match status" value="1"/>
</dbReference>
<dbReference type="Proteomes" id="UP000482487">
    <property type="component" value="Unassembled WGS sequence"/>
</dbReference>
<feature type="domain" description="ABC transporter" evidence="4">
    <location>
        <begin position="20"/>
        <end position="258"/>
    </location>
</feature>
<keyword evidence="3 5" id="KW-0067">ATP-binding</keyword>
<dbReference type="OrthoDB" id="9809450at2"/>
<gene>
    <name evidence="5" type="ORF">GTA51_09330</name>
</gene>
<keyword evidence="6" id="KW-1185">Reference proteome</keyword>
<dbReference type="SUPFAM" id="SSF52540">
    <property type="entry name" value="P-loop containing nucleoside triphosphate hydrolases"/>
    <property type="match status" value="1"/>
</dbReference>
<keyword evidence="1" id="KW-0813">Transport</keyword>
<reference evidence="5 6" key="1">
    <citation type="submission" date="2020-01" db="EMBL/GenBank/DDBJ databases">
        <title>Genome sequence of Desulfovibrio aerotolerans DSM 16695(T).</title>
        <authorList>
            <person name="Karnachuk O."/>
            <person name="Avakyan M."/>
            <person name="Mardanov A."/>
            <person name="Kadnikov V."/>
            <person name="Ravin N."/>
        </authorList>
    </citation>
    <scope>NUCLEOTIDE SEQUENCE [LARGE SCALE GENOMIC DNA]</scope>
    <source>
        <strain evidence="5 6">DSM 16695</strain>
    </source>
</reference>
<dbReference type="AlphaFoldDB" id="A0A7C9ISK6"/>
<evidence type="ECO:0000259" key="4">
    <source>
        <dbReference type="PROSITE" id="PS50893"/>
    </source>
</evidence>
<evidence type="ECO:0000313" key="6">
    <source>
        <dbReference type="Proteomes" id="UP000482487"/>
    </source>
</evidence>
<dbReference type="InterPro" id="IPR027417">
    <property type="entry name" value="P-loop_NTPase"/>
</dbReference>
<keyword evidence="2" id="KW-0547">Nucleotide-binding</keyword>
<dbReference type="SMART" id="SM00382">
    <property type="entry name" value="AAA"/>
    <property type="match status" value="1"/>
</dbReference>
<dbReference type="Gene3D" id="3.40.50.300">
    <property type="entry name" value="P-loop containing nucleotide triphosphate hydrolases"/>
    <property type="match status" value="1"/>
</dbReference>
<organism evidence="5 6">
    <name type="scientific">Solidesulfovibrio aerotolerans</name>
    <dbReference type="NCBI Taxonomy" id="295255"/>
    <lineage>
        <taxon>Bacteria</taxon>
        <taxon>Pseudomonadati</taxon>
        <taxon>Thermodesulfobacteriota</taxon>
        <taxon>Desulfovibrionia</taxon>
        <taxon>Desulfovibrionales</taxon>
        <taxon>Desulfovibrionaceae</taxon>
        <taxon>Solidesulfovibrio</taxon>
    </lineage>
</organism>
<evidence type="ECO:0000256" key="3">
    <source>
        <dbReference type="ARBA" id="ARBA00022840"/>
    </source>
</evidence>
<evidence type="ECO:0000313" key="5">
    <source>
        <dbReference type="EMBL" id="MYL83327.1"/>
    </source>
</evidence>
<protein>
    <submittedName>
        <fullName evidence="5">ATP-binding cassette domain-containing protein</fullName>
    </submittedName>
</protein>
<dbReference type="PROSITE" id="PS00211">
    <property type="entry name" value="ABC_TRANSPORTER_1"/>
    <property type="match status" value="1"/>
</dbReference>
<dbReference type="PROSITE" id="PS50893">
    <property type="entry name" value="ABC_TRANSPORTER_2"/>
    <property type="match status" value="1"/>
</dbReference>
<name>A0A7C9ISK6_9BACT</name>
<dbReference type="InterPro" id="IPR003593">
    <property type="entry name" value="AAA+_ATPase"/>
</dbReference>
<proteinExistence type="predicted"/>